<dbReference type="OrthoDB" id="396512at2"/>
<gene>
    <name evidence="1" type="ORF">C8P64_0035</name>
</gene>
<dbReference type="AlphaFoldDB" id="A0A2T6AJS5"/>
<name>A0A2T6AJS5_9FLAO</name>
<sequence>MIIINQPVLSYEGETIKLSSEIEIANQTENLWFQLPREFEKYISLENCDSFLVGILPKAMEMGYDISIKSKISSRLYYTINHYLMPALKFADSKFKTININPDKLYDENVNTGNSAGMGLSCGVDSFATYYDHIKDNPPFKIEYFTFVNAGSLGDYGGENTRKLFKQKFKQVSKFANSQKIELIPIDSNISEILRMNFQRTHTFRNLSCILNLQKLFRNYYYASPHRFDQFDISSKDSGDYDLLNTQYLSTQSITFFSSAVHLNRIERTEFISNYPATYKNLDICTNSRNSGKFINCSKCDKCMRTALTLEILGKLNLYKEVFDLDVYKSEKVRFIGKILNEKDNVFSRELAILLKNSKYWSPLFRIALLDEKIDKYKKGLKKMLKSK</sequence>
<dbReference type="Proteomes" id="UP000244174">
    <property type="component" value="Unassembled WGS sequence"/>
</dbReference>
<evidence type="ECO:0008006" key="3">
    <source>
        <dbReference type="Google" id="ProtNLM"/>
    </source>
</evidence>
<reference evidence="1 2" key="1">
    <citation type="submission" date="2018-04" db="EMBL/GenBank/DDBJ databases">
        <title>Genomic Encyclopedia of Archaeal and Bacterial Type Strains, Phase II (KMG-II): from individual species to whole genera.</title>
        <authorList>
            <person name="Goeker M."/>
        </authorList>
    </citation>
    <scope>NUCLEOTIDE SEQUENCE [LARGE SCALE GENOMIC DNA]</scope>
    <source>
        <strain evidence="1 2">DSM 23082</strain>
    </source>
</reference>
<keyword evidence="2" id="KW-1185">Reference proteome</keyword>
<dbReference type="RefSeq" id="WP_108170046.1">
    <property type="nucleotide sequence ID" value="NZ_QBKQ01000001.1"/>
</dbReference>
<comment type="caution">
    <text evidence="1">The sequence shown here is derived from an EMBL/GenBank/DDBJ whole genome shotgun (WGS) entry which is preliminary data.</text>
</comment>
<evidence type="ECO:0000313" key="1">
    <source>
        <dbReference type="EMBL" id="PTX44065.1"/>
    </source>
</evidence>
<dbReference type="EMBL" id="QBKQ01000001">
    <property type="protein sequence ID" value="PTX44065.1"/>
    <property type="molecule type" value="Genomic_DNA"/>
</dbReference>
<protein>
    <recommendedName>
        <fullName evidence="3">7-cyano-7-deazaguanine synthase in queuosine biosynthesis</fullName>
    </recommendedName>
</protein>
<evidence type="ECO:0000313" key="2">
    <source>
        <dbReference type="Proteomes" id="UP000244174"/>
    </source>
</evidence>
<proteinExistence type="predicted"/>
<accession>A0A2T6AJS5</accession>
<organism evidence="1 2">
    <name type="scientific">Christiangramia gaetbulicola</name>
    <dbReference type="NCBI Taxonomy" id="703340"/>
    <lineage>
        <taxon>Bacteria</taxon>
        <taxon>Pseudomonadati</taxon>
        <taxon>Bacteroidota</taxon>
        <taxon>Flavobacteriia</taxon>
        <taxon>Flavobacteriales</taxon>
        <taxon>Flavobacteriaceae</taxon>
        <taxon>Christiangramia</taxon>
    </lineage>
</organism>